<reference evidence="2 3" key="1">
    <citation type="journal article" date="2019" name="PLoS ONE">
        <title>Comparative genome analysis indicates high evolutionary potential of pathogenicity genes in Colletotrichum tanaceti.</title>
        <authorList>
            <person name="Lelwala R.V."/>
            <person name="Korhonen P.K."/>
            <person name="Young N.D."/>
            <person name="Scott J.B."/>
            <person name="Ades P.A."/>
            <person name="Gasser R.B."/>
            <person name="Taylor P.W.J."/>
        </authorList>
    </citation>
    <scope>NUCLEOTIDE SEQUENCE [LARGE SCALE GENOMIC DNA]</scope>
    <source>
        <strain evidence="2">BRIP57314</strain>
    </source>
</reference>
<sequence length="75" mass="8014">MPAGTANTAIEGIENTPAATAHEVIEGIDVISPAEKGPGPPPTPPSPRITRSTIPRWTFPRQGRRAPEVIERFTC</sequence>
<evidence type="ECO:0000313" key="3">
    <source>
        <dbReference type="Proteomes" id="UP000310108"/>
    </source>
</evidence>
<keyword evidence="3" id="KW-1185">Reference proteome</keyword>
<evidence type="ECO:0000256" key="1">
    <source>
        <dbReference type="SAM" id="MobiDB-lite"/>
    </source>
</evidence>
<evidence type="ECO:0000313" key="2">
    <source>
        <dbReference type="EMBL" id="TKW54370.1"/>
    </source>
</evidence>
<dbReference type="EMBL" id="PJEX01000141">
    <property type="protein sequence ID" value="TKW54370.1"/>
    <property type="molecule type" value="Genomic_DNA"/>
</dbReference>
<organism evidence="2 3">
    <name type="scientific">Colletotrichum tanaceti</name>
    <dbReference type="NCBI Taxonomy" id="1306861"/>
    <lineage>
        <taxon>Eukaryota</taxon>
        <taxon>Fungi</taxon>
        <taxon>Dikarya</taxon>
        <taxon>Ascomycota</taxon>
        <taxon>Pezizomycotina</taxon>
        <taxon>Sordariomycetes</taxon>
        <taxon>Hypocreomycetidae</taxon>
        <taxon>Glomerellales</taxon>
        <taxon>Glomerellaceae</taxon>
        <taxon>Colletotrichum</taxon>
        <taxon>Colletotrichum destructivum species complex</taxon>
    </lineage>
</organism>
<name>A0A4U6XEV1_9PEZI</name>
<feature type="compositionally biased region" description="Pro residues" evidence="1">
    <location>
        <begin position="38"/>
        <end position="47"/>
    </location>
</feature>
<accession>A0A4U6XEV1</accession>
<dbReference type="Proteomes" id="UP000310108">
    <property type="component" value="Unassembled WGS sequence"/>
</dbReference>
<dbReference type="AlphaFoldDB" id="A0A4U6XEV1"/>
<comment type="caution">
    <text evidence="2">The sequence shown here is derived from an EMBL/GenBank/DDBJ whole genome shotgun (WGS) entry which is preliminary data.</text>
</comment>
<gene>
    <name evidence="2" type="ORF">CTA1_8464</name>
</gene>
<protein>
    <submittedName>
        <fullName evidence="2">Uncharacterized protein</fullName>
    </submittedName>
</protein>
<feature type="region of interest" description="Disordered" evidence="1">
    <location>
        <begin position="31"/>
        <end position="53"/>
    </location>
</feature>
<proteinExistence type="predicted"/>